<name>A0A3N4IDY2_ASCIM</name>
<dbReference type="Proteomes" id="UP000275078">
    <property type="component" value="Unassembled WGS sequence"/>
</dbReference>
<sequence>MPCCCLHLVCKGCIAFRPVYLVKFLSCLISYFLLLFHHCFYKLLCPGRCGQERALVGVDWVAIFSSSICIGIGGYPSIICCRRFLLHLL</sequence>
<keyword evidence="1" id="KW-0812">Transmembrane</keyword>
<evidence type="ECO:0000313" key="2">
    <source>
        <dbReference type="EMBL" id="RPA83677.1"/>
    </source>
</evidence>
<accession>A0A3N4IDY2</accession>
<keyword evidence="3" id="KW-1185">Reference proteome</keyword>
<evidence type="ECO:0000313" key="3">
    <source>
        <dbReference type="Proteomes" id="UP000275078"/>
    </source>
</evidence>
<reference evidence="2 3" key="1">
    <citation type="journal article" date="2018" name="Nat. Ecol. Evol.">
        <title>Pezizomycetes genomes reveal the molecular basis of ectomycorrhizal truffle lifestyle.</title>
        <authorList>
            <person name="Murat C."/>
            <person name="Payen T."/>
            <person name="Noel B."/>
            <person name="Kuo A."/>
            <person name="Morin E."/>
            <person name="Chen J."/>
            <person name="Kohler A."/>
            <person name="Krizsan K."/>
            <person name="Balestrini R."/>
            <person name="Da Silva C."/>
            <person name="Montanini B."/>
            <person name="Hainaut M."/>
            <person name="Levati E."/>
            <person name="Barry K.W."/>
            <person name="Belfiori B."/>
            <person name="Cichocki N."/>
            <person name="Clum A."/>
            <person name="Dockter R.B."/>
            <person name="Fauchery L."/>
            <person name="Guy J."/>
            <person name="Iotti M."/>
            <person name="Le Tacon F."/>
            <person name="Lindquist E.A."/>
            <person name="Lipzen A."/>
            <person name="Malagnac F."/>
            <person name="Mello A."/>
            <person name="Molinier V."/>
            <person name="Miyauchi S."/>
            <person name="Poulain J."/>
            <person name="Riccioni C."/>
            <person name="Rubini A."/>
            <person name="Sitrit Y."/>
            <person name="Splivallo R."/>
            <person name="Traeger S."/>
            <person name="Wang M."/>
            <person name="Zifcakova L."/>
            <person name="Wipf D."/>
            <person name="Zambonelli A."/>
            <person name="Paolocci F."/>
            <person name="Nowrousian M."/>
            <person name="Ottonello S."/>
            <person name="Baldrian P."/>
            <person name="Spatafora J.W."/>
            <person name="Henrissat B."/>
            <person name="Nagy L.G."/>
            <person name="Aury J.M."/>
            <person name="Wincker P."/>
            <person name="Grigoriev I.V."/>
            <person name="Bonfante P."/>
            <person name="Martin F.M."/>
        </authorList>
    </citation>
    <scope>NUCLEOTIDE SEQUENCE [LARGE SCALE GENOMIC DNA]</scope>
    <source>
        <strain evidence="2 3">RN42</strain>
    </source>
</reference>
<proteinExistence type="predicted"/>
<feature type="transmembrane region" description="Helical" evidence="1">
    <location>
        <begin position="56"/>
        <end position="75"/>
    </location>
</feature>
<keyword evidence="1" id="KW-0472">Membrane</keyword>
<feature type="transmembrane region" description="Helical" evidence="1">
    <location>
        <begin position="25"/>
        <end position="44"/>
    </location>
</feature>
<organism evidence="2 3">
    <name type="scientific">Ascobolus immersus RN42</name>
    <dbReference type="NCBI Taxonomy" id="1160509"/>
    <lineage>
        <taxon>Eukaryota</taxon>
        <taxon>Fungi</taxon>
        <taxon>Dikarya</taxon>
        <taxon>Ascomycota</taxon>
        <taxon>Pezizomycotina</taxon>
        <taxon>Pezizomycetes</taxon>
        <taxon>Pezizales</taxon>
        <taxon>Ascobolaceae</taxon>
        <taxon>Ascobolus</taxon>
    </lineage>
</organism>
<protein>
    <submittedName>
        <fullName evidence="2">Uncharacterized protein</fullName>
    </submittedName>
</protein>
<evidence type="ECO:0000256" key="1">
    <source>
        <dbReference type="SAM" id="Phobius"/>
    </source>
</evidence>
<dbReference type="EMBL" id="ML119663">
    <property type="protein sequence ID" value="RPA83677.1"/>
    <property type="molecule type" value="Genomic_DNA"/>
</dbReference>
<gene>
    <name evidence="2" type="ORF">BJ508DRAFT_56764</name>
</gene>
<keyword evidence="1" id="KW-1133">Transmembrane helix</keyword>
<dbReference type="AlphaFoldDB" id="A0A3N4IDY2"/>